<accession>G0TZM9</accession>
<evidence type="ECO:0000313" key="2">
    <source>
        <dbReference type="EMBL" id="CCC50057.1"/>
    </source>
</evidence>
<feature type="region of interest" description="Disordered" evidence="1">
    <location>
        <begin position="1"/>
        <end position="28"/>
    </location>
</feature>
<dbReference type="AlphaFoldDB" id="G0TZM9"/>
<dbReference type="VEuPathDB" id="TriTrypDB:TvY486_0806640"/>
<feature type="compositionally biased region" description="Basic residues" evidence="1">
    <location>
        <begin position="15"/>
        <end position="27"/>
    </location>
</feature>
<protein>
    <submittedName>
        <fullName evidence="2">Uncharacterized protein</fullName>
    </submittedName>
</protein>
<reference evidence="2" key="1">
    <citation type="journal article" date="2012" name="Proc. Natl. Acad. Sci. U.S.A.">
        <title>Antigenic diversity is generated by distinct evolutionary mechanisms in African trypanosome species.</title>
        <authorList>
            <person name="Jackson A.P."/>
            <person name="Berry A."/>
            <person name="Aslett M."/>
            <person name="Allison H.C."/>
            <person name="Burton P."/>
            <person name="Vavrova-Anderson J."/>
            <person name="Brown R."/>
            <person name="Browne H."/>
            <person name="Corton N."/>
            <person name="Hauser H."/>
            <person name="Gamble J."/>
            <person name="Gilderthorp R."/>
            <person name="Marcello L."/>
            <person name="McQuillan J."/>
            <person name="Otto T.D."/>
            <person name="Quail M.A."/>
            <person name="Sanders M.J."/>
            <person name="van Tonder A."/>
            <person name="Ginger M.L."/>
            <person name="Field M.C."/>
            <person name="Barry J.D."/>
            <person name="Hertz-Fowler C."/>
            <person name="Berriman M."/>
        </authorList>
    </citation>
    <scope>NUCLEOTIDE SEQUENCE</scope>
    <source>
        <strain evidence="2">Y486</strain>
    </source>
</reference>
<gene>
    <name evidence="2" type="ORF">TVY486_0806640</name>
</gene>
<name>G0TZM9_TRYVY</name>
<feature type="compositionally biased region" description="Basic and acidic residues" evidence="1">
    <location>
        <begin position="1"/>
        <end position="14"/>
    </location>
</feature>
<proteinExistence type="predicted"/>
<dbReference type="EMBL" id="HE573024">
    <property type="protein sequence ID" value="CCC50057.1"/>
    <property type="molecule type" value="Genomic_DNA"/>
</dbReference>
<sequence>MQRNELKSVRMEKKQKTKKKQKNKKGYTKAGHARLYVMAYSFSCFFIFPLLRTTLSLSSCVCVWVCTNDLAACAGKNGCSAPSCWSVPVQAGYGVVAGRWAANGRNL</sequence>
<organism evidence="2">
    <name type="scientific">Trypanosoma vivax (strain Y486)</name>
    <dbReference type="NCBI Taxonomy" id="1055687"/>
    <lineage>
        <taxon>Eukaryota</taxon>
        <taxon>Discoba</taxon>
        <taxon>Euglenozoa</taxon>
        <taxon>Kinetoplastea</taxon>
        <taxon>Metakinetoplastina</taxon>
        <taxon>Trypanosomatida</taxon>
        <taxon>Trypanosomatidae</taxon>
        <taxon>Trypanosoma</taxon>
        <taxon>Duttonella</taxon>
    </lineage>
</organism>
<evidence type="ECO:0000256" key="1">
    <source>
        <dbReference type="SAM" id="MobiDB-lite"/>
    </source>
</evidence>